<keyword evidence="7" id="KW-0614">Plasmid</keyword>
<evidence type="ECO:0000256" key="1">
    <source>
        <dbReference type="ARBA" id="ARBA00004167"/>
    </source>
</evidence>
<keyword evidence="3 5" id="KW-1133">Transmembrane helix</keyword>
<dbReference type="HOGENOM" id="CLU_1287904_0_0_4"/>
<organism evidence="7 8">
    <name type="scientific">Polaromonas naphthalenivorans (strain CJ2)</name>
    <dbReference type="NCBI Taxonomy" id="365044"/>
    <lineage>
        <taxon>Bacteria</taxon>
        <taxon>Pseudomonadati</taxon>
        <taxon>Pseudomonadota</taxon>
        <taxon>Betaproteobacteria</taxon>
        <taxon>Burkholderiales</taxon>
        <taxon>Comamonadaceae</taxon>
        <taxon>Polaromonas</taxon>
    </lineage>
</organism>
<comment type="subcellular location">
    <subcellularLocation>
        <location evidence="1">Membrane</location>
        <topology evidence="1">Single-pass membrane protein</topology>
    </subcellularLocation>
</comment>
<dbReference type="GO" id="GO:0016020">
    <property type="term" value="C:membrane"/>
    <property type="evidence" value="ECO:0007669"/>
    <property type="project" value="UniProtKB-SubCell"/>
</dbReference>
<evidence type="ECO:0000313" key="8">
    <source>
        <dbReference type="Proteomes" id="UP000000644"/>
    </source>
</evidence>
<gene>
    <name evidence="7" type="ordered locus">Pnap_4237</name>
</gene>
<evidence type="ECO:0000256" key="5">
    <source>
        <dbReference type="SAM" id="Phobius"/>
    </source>
</evidence>
<geneLocation type="plasmid" evidence="7 8">
    <name>pPNAP01</name>
</geneLocation>
<dbReference type="EMBL" id="CP000530">
    <property type="protein sequence ID" value="ABM39520.1"/>
    <property type="molecule type" value="Genomic_DNA"/>
</dbReference>
<dbReference type="InterPro" id="IPR032710">
    <property type="entry name" value="NTF2-like_dom_sf"/>
</dbReference>
<evidence type="ECO:0000256" key="2">
    <source>
        <dbReference type="ARBA" id="ARBA00022692"/>
    </source>
</evidence>
<reference evidence="8" key="1">
    <citation type="journal article" date="2009" name="Environ. Microbiol.">
        <title>The genome of Polaromonas naphthalenivorans strain CJ2, isolated from coal tar-contaminated sediment, reveals physiological and metabolic versatility and evolution through extensive horizontal gene transfer.</title>
        <authorList>
            <person name="Yagi J.M."/>
            <person name="Sims D."/>
            <person name="Brettin T."/>
            <person name="Bruce D."/>
            <person name="Madsen E.L."/>
        </authorList>
    </citation>
    <scope>NUCLEOTIDE SEQUENCE [LARGE SCALE GENOMIC DNA]</scope>
    <source>
        <strain evidence="8">CJ2</strain>
        <plasmid evidence="8">Plasmid pPNAP01</plasmid>
    </source>
</reference>
<dbReference type="InterPro" id="IPR035658">
    <property type="entry name" value="TrbF"/>
</dbReference>
<keyword evidence="2 5" id="KW-0812">Transmembrane</keyword>
<evidence type="ECO:0000256" key="4">
    <source>
        <dbReference type="ARBA" id="ARBA00023136"/>
    </source>
</evidence>
<accession>A1VV42</accession>
<name>A1VV42_POLNA</name>
<sequence length="214" mass="23800">MAQAAMQVYFERGSLEAIQTHRWRLISISMIVVTVLQSAALALLIPLKTVETIQINRDGQGRVAVANADAQRFTADDGVKQAWVIDWATDLTEINSATWQRSVERASSRSLGVAVDQIRDYLSRTENQPAQLLADKPSYIREFSRQTVNMIDTNVALIRYSLTSRSAPGAPKVVKSYAMTVTLATVKQYSREDVLRNPTGLAVQSFNISEELPK</sequence>
<dbReference type="InterPro" id="IPR007430">
    <property type="entry name" value="VirB8"/>
</dbReference>
<protein>
    <recommendedName>
        <fullName evidence="6">Bacterial virulence protein VirB8 domain-containing protein</fullName>
    </recommendedName>
</protein>
<dbReference type="KEGG" id="pna:Pnap_4237"/>
<evidence type="ECO:0000313" key="7">
    <source>
        <dbReference type="EMBL" id="ABM39520.1"/>
    </source>
</evidence>
<keyword evidence="4 5" id="KW-0472">Membrane</keyword>
<feature type="domain" description="Bacterial virulence protein VirB8" evidence="6">
    <location>
        <begin position="5"/>
        <end position="211"/>
    </location>
</feature>
<proteinExistence type="predicted"/>
<evidence type="ECO:0000259" key="6">
    <source>
        <dbReference type="Pfam" id="PF04335"/>
    </source>
</evidence>
<dbReference type="SUPFAM" id="SSF54427">
    <property type="entry name" value="NTF2-like"/>
    <property type="match status" value="1"/>
</dbReference>
<keyword evidence="8" id="KW-1185">Reference proteome</keyword>
<dbReference type="CDD" id="cd16425">
    <property type="entry name" value="TrbF"/>
    <property type="match status" value="1"/>
</dbReference>
<dbReference type="Proteomes" id="UP000000644">
    <property type="component" value="Plasmid pPNAP01"/>
</dbReference>
<dbReference type="AlphaFoldDB" id="A1VV42"/>
<feature type="transmembrane region" description="Helical" evidence="5">
    <location>
        <begin position="25"/>
        <end position="47"/>
    </location>
</feature>
<evidence type="ECO:0000256" key="3">
    <source>
        <dbReference type="ARBA" id="ARBA00022989"/>
    </source>
</evidence>
<dbReference type="Gene3D" id="3.10.450.230">
    <property type="entry name" value="VirB8 protein"/>
    <property type="match status" value="1"/>
</dbReference>
<dbReference type="Pfam" id="PF04335">
    <property type="entry name" value="VirB8"/>
    <property type="match status" value="1"/>
</dbReference>